<proteinExistence type="inferred from homology"/>
<dbReference type="Pfam" id="PF09331">
    <property type="entry name" value="DUF1985"/>
    <property type="match status" value="1"/>
</dbReference>
<comment type="similarity">
    <text evidence="1">Belongs to the peptidase C48 family.</text>
</comment>
<dbReference type="PANTHER" id="PTHR48449">
    <property type="entry name" value="DUF1985 DOMAIN-CONTAINING PROTEIN"/>
    <property type="match status" value="1"/>
</dbReference>
<evidence type="ECO:0008006" key="8">
    <source>
        <dbReference type="Google" id="ProtNLM"/>
    </source>
</evidence>
<keyword evidence="2" id="KW-0645">Protease</keyword>
<keyword evidence="3" id="KW-0378">Hydrolase</keyword>
<dbReference type="EMBL" id="SZYD01000002">
    <property type="protein sequence ID" value="KAD7116861.1"/>
    <property type="molecule type" value="Genomic_DNA"/>
</dbReference>
<keyword evidence="7" id="KW-1185">Reference proteome</keyword>
<dbReference type="InterPro" id="IPR003653">
    <property type="entry name" value="Peptidase_C48_C"/>
</dbReference>
<name>A0A5N6PVP0_9ASTR</name>
<dbReference type="Proteomes" id="UP000326396">
    <property type="component" value="Linkage Group LG10"/>
</dbReference>
<sequence>MIDLNSLDLVMYNNKRISGDRYRERVHPSLKKITVYFTALLVNIRYWKVKRRQESNITYGANDDYIRPENEIYGNEALYTAECKMRVSWRNVELVKAIISRNENRANIWRQQCFGPWLDVKSTQLDGQLIHSILRLQQDLNIEPEYDGIYYSFNNNSQPLRFGPREFCVITGFSFGDNTNKNKGSCAFINRVLSNNIIIPFSVDGLKSFLQENEHNFDDADIVRLSLLLLLYTLFMGVETDKRVEKEHLMLVDDFKAWNEFNWGSYLWAKAAPFTAVLKFCSTVVDKTTVPPPSSVECLMFLLDLSRVSYVPPRPQTSVMFLLDLSRVFHISSSTSKIASKSRSKEKVEVEDDDDNDDDVANDINMSKFETPSSHMLSSCKDKFTSIKGRGRRIKKKSKLLQTPYQGFDSTPRDKEEEFSEQMWFHDIASGQMWPFPAIENVDIFYIPVNVDNQHWCLAAIDFPKWSMTVYDR</sequence>
<dbReference type="OrthoDB" id="1930729at2759"/>
<dbReference type="AlphaFoldDB" id="A0A5N6PVP0"/>
<dbReference type="Gene3D" id="3.40.395.10">
    <property type="entry name" value="Adenoviral Proteinase, Chain A"/>
    <property type="match status" value="1"/>
</dbReference>
<evidence type="ECO:0000256" key="1">
    <source>
        <dbReference type="ARBA" id="ARBA00005234"/>
    </source>
</evidence>
<evidence type="ECO:0000259" key="4">
    <source>
        <dbReference type="Pfam" id="PF02902"/>
    </source>
</evidence>
<evidence type="ECO:0000313" key="7">
    <source>
        <dbReference type="Proteomes" id="UP000326396"/>
    </source>
</evidence>
<feature type="domain" description="DUF1985" evidence="5">
    <location>
        <begin position="153"/>
        <end position="266"/>
    </location>
</feature>
<evidence type="ECO:0000313" key="6">
    <source>
        <dbReference type="EMBL" id="KAD7116861.1"/>
    </source>
</evidence>
<evidence type="ECO:0000256" key="3">
    <source>
        <dbReference type="ARBA" id="ARBA00022801"/>
    </source>
</evidence>
<dbReference type="GO" id="GO:0006508">
    <property type="term" value="P:proteolysis"/>
    <property type="evidence" value="ECO:0007669"/>
    <property type="project" value="UniProtKB-KW"/>
</dbReference>
<protein>
    <recommendedName>
        <fullName evidence="8">Ubiquitin-like protease family profile domain-containing protein</fullName>
    </recommendedName>
</protein>
<comment type="caution">
    <text evidence="6">The sequence shown here is derived from an EMBL/GenBank/DDBJ whole genome shotgun (WGS) entry which is preliminary data.</text>
</comment>
<dbReference type="InterPro" id="IPR038765">
    <property type="entry name" value="Papain-like_cys_pep_sf"/>
</dbReference>
<dbReference type="Pfam" id="PF02902">
    <property type="entry name" value="Peptidase_C48"/>
    <property type="match status" value="1"/>
</dbReference>
<accession>A0A5N6PVP0</accession>
<dbReference type="GO" id="GO:0008234">
    <property type="term" value="F:cysteine-type peptidase activity"/>
    <property type="evidence" value="ECO:0007669"/>
    <property type="project" value="InterPro"/>
</dbReference>
<dbReference type="SUPFAM" id="SSF54001">
    <property type="entry name" value="Cysteine proteinases"/>
    <property type="match status" value="1"/>
</dbReference>
<dbReference type="PANTHER" id="PTHR48449:SF1">
    <property type="entry name" value="DUF1985 DOMAIN-CONTAINING PROTEIN"/>
    <property type="match status" value="1"/>
</dbReference>
<reference evidence="6 7" key="1">
    <citation type="submission" date="2019-05" db="EMBL/GenBank/DDBJ databases">
        <title>Mikania micrantha, genome provides insights into the molecular mechanism of rapid growth.</title>
        <authorList>
            <person name="Liu B."/>
        </authorList>
    </citation>
    <scope>NUCLEOTIDE SEQUENCE [LARGE SCALE GENOMIC DNA]</scope>
    <source>
        <strain evidence="6">NLD-2019</strain>
        <tissue evidence="6">Leaf</tissue>
    </source>
</reference>
<organism evidence="6 7">
    <name type="scientific">Mikania micrantha</name>
    <name type="common">bitter vine</name>
    <dbReference type="NCBI Taxonomy" id="192012"/>
    <lineage>
        <taxon>Eukaryota</taxon>
        <taxon>Viridiplantae</taxon>
        <taxon>Streptophyta</taxon>
        <taxon>Embryophyta</taxon>
        <taxon>Tracheophyta</taxon>
        <taxon>Spermatophyta</taxon>
        <taxon>Magnoliopsida</taxon>
        <taxon>eudicotyledons</taxon>
        <taxon>Gunneridae</taxon>
        <taxon>Pentapetalae</taxon>
        <taxon>asterids</taxon>
        <taxon>campanulids</taxon>
        <taxon>Asterales</taxon>
        <taxon>Asteraceae</taxon>
        <taxon>Asteroideae</taxon>
        <taxon>Heliantheae alliance</taxon>
        <taxon>Eupatorieae</taxon>
        <taxon>Mikania</taxon>
    </lineage>
</organism>
<feature type="domain" description="Ubiquitin-like protease family profile" evidence="4">
    <location>
        <begin position="400"/>
        <end position="472"/>
    </location>
</feature>
<evidence type="ECO:0000256" key="2">
    <source>
        <dbReference type="ARBA" id="ARBA00022670"/>
    </source>
</evidence>
<dbReference type="InterPro" id="IPR015410">
    <property type="entry name" value="DUF1985"/>
</dbReference>
<gene>
    <name evidence="6" type="ORF">E3N88_04129</name>
</gene>
<evidence type="ECO:0000259" key="5">
    <source>
        <dbReference type="Pfam" id="PF09331"/>
    </source>
</evidence>